<protein>
    <submittedName>
        <fullName evidence="3">ABC transporter substrate-binding protein</fullName>
    </submittedName>
</protein>
<feature type="chain" id="PRO_5035289902" evidence="2">
    <location>
        <begin position="21"/>
        <end position="330"/>
    </location>
</feature>
<dbReference type="GO" id="GO:0030975">
    <property type="term" value="F:thiamine binding"/>
    <property type="evidence" value="ECO:0007669"/>
    <property type="project" value="TreeGrafter"/>
</dbReference>
<reference evidence="3" key="2">
    <citation type="submission" date="2020-09" db="EMBL/GenBank/DDBJ databases">
        <authorList>
            <person name="Sun Q."/>
            <person name="Kim S."/>
        </authorList>
    </citation>
    <scope>NUCLEOTIDE SEQUENCE</scope>
    <source>
        <strain evidence="3">KCTC 42650</strain>
    </source>
</reference>
<organism evidence="3 4">
    <name type="scientific">Seohaeicola zhoushanensis</name>
    <dbReference type="NCBI Taxonomy" id="1569283"/>
    <lineage>
        <taxon>Bacteria</taxon>
        <taxon>Pseudomonadati</taxon>
        <taxon>Pseudomonadota</taxon>
        <taxon>Alphaproteobacteria</taxon>
        <taxon>Rhodobacterales</taxon>
        <taxon>Roseobacteraceae</taxon>
        <taxon>Seohaeicola</taxon>
    </lineage>
</organism>
<dbReference type="PANTHER" id="PTHR30006">
    <property type="entry name" value="THIAMINE-BINDING PERIPLASMIC PROTEIN-RELATED"/>
    <property type="match status" value="1"/>
</dbReference>
<dbReference type="InterPro" id="IPR001188">
    <property type="entry name" value="Sperm_putr-bd"/>
</dbReference>
<comment type="caution">
    <text evidence="3">The sequence shown here is derived from an EMBL/GenBank/DDBJ whole genome shotgun (WGS) entry which is preliminary data.</text>
</comment>
<feature type="signal peptide" evidence="2">
    <location>
        <begin position="1"/>
        <end position="20"/>
    </location>
</feature>
<reference evidence="3" key="1">
    <citation type="journal article" date="2014" name="Int. J. Syst. Evol. Microbiol.">
        <title>Complete genome sequence of Corynebacterium casei LMG S-19264T (=DSM 44701T), isolated from a smear-ripened cheese.</title>
        <authorList>
            <consortium name="US DOE Joint Genome Institute (JGI-PGF)"/>
            <person name="Walter F."/>
            <person name="Albersmeier A."/>
            <person name="Kalinowski J."/>
            <person name="Ruckert C."/>
        </authorList>
    </citation>
    <scope>NUCLEOTIDE SEQUENCE</scope>
    <source>
        <strain evidence="3">KCTC 42650</strain>
    </source>
</reference>
<dbReference type="PANTHER" id="PTHR30006:SF2">
    <property type="entry name" value="ABC TRANSPORTER SUBSTRATE-BINDING PROTEIN"/>
    <property type="match status" value="1"/>
</dbReference>
<dbReference type="Proteomes" id="UP000626220">
    <property type="component" value="Unassembled WGS sequence"/>
</dbReference>
<dbReference type="Gene3D" id="3.40.190.10">
    <property type="entry name" value="Periplasmic binding protein-like II"/>
    <property type="match status" value="2"/>
</dbReference>
<dbReference type="GO" id="GO:0030288">
    <property type="term" value="C:outer membrane-bounded periplasmic space"/>
    <property type="evidence" value="ECO:0007669"/>
    <property type="project" value="TreeGrafter"/>
</dbReference>
<proteinExistence type="predicted"/>
<evidence type="ECO:0000256" key="2">
    <source>
        <dbReference type="SAM" id="SignalP"/>
    </source>
</evidence>
<sequence length="330" mass="35835">MNFKAVLLGCTLLAPGMALAEDVTVQVWGSTWKSLLEPLSQRFEAETGIKVEVVTQSSSGEGLVKLQAERANPTVDVWFTTNSVAAKASKDQELFTKIPAAEVPNTAGLLPGAFNEDWVAMYYYPMGIIYDVDAVPAEPTSWEDLWKPEYAGSIIAPSMSIYQGSLLLVANELNGGAIDNVDPGFEALEKLNPNVSLYYTSDSQARQSVAQGEGSILIGQSAHFRRLKDEGLNVKMIAPKPAPMYFDVMMMVNGDNQANAAKFINFVVSEQEQQILADAEYMTPVHAGVKVPASLADIMPAEGAGIVFDDQKIAEEIADWNARFESIATR</sequence>
<dbReference type="GO" id="GO:0030976">
    <property type="term" value="F:thiamine pyrophosphate binding"/>
    <property type="evidence" value="ECO:0007669"/>
    <property type="project" value="TreeGrafter"/>
</dbReference>
<accession>A0A8J3H0P5</accession>
<keyword evidence="4" id="KW-1185">Reference proteome</keyword>
<dbReference type="GO" id="GO:0015888">
    <property type="term" value="P:thiamine transport"/>
    <property type="evidence" value="ECO:0007669"/>
    <property type="project" value="TreeGrafter"/>
</dbReference>
<dbReference type="GO" id="GO:0015846">
    <property type="term" value="P:polyamine transport"/>
    <property type="evidence" value="ECO:0007669"/>
    <property type="project" value="InterPro"/>
</dbReference>
<keyword evidence="1 2" id="KW-0732">Signal</keyword>
<name>A0A8J3H0P5_9RHOB</name>
<evidence type="ECO:0000313" key="3">
    <source>
        <dbReference type="EMBL" id="GHF68877.1"/>
    </source>
</evidence>
<dbReference type="RefSeq" id="WP_189682377.1">
    <property type="nucleotide sequence ID" value="NZ_BNCJ01000022.1"/>
</dbReference>
<evidence type="ECO:0000256" key="1">
    <source>
        <dbReference type="ARBA" id="ARBA00022729"/>
    </source>
</evidence>
<dbReference type="EMBL" id="BNCJ01000022">
    <property type="protein sequence ID" value="GHF68877.1"/>
    <property type="molecule type" value="Genomic_DNA"/>
</dbReference>
<dbReference type="PRINTS" id="PR00909">
    <property type="entry name" value="SPERMDNBNDNG"/>
</dbReference>
<dbReference type="GO" id="GO:0019808">
    <property type="term" value="F:polyamine binding"/>
    <property type="evidence" value="ECO:0007669"/>
    <property type="project" value="InterPro"/>
</dbReference>
<dbReference type="SUPFAM" id="SSF53850">
    <property type="entry name" value="Periplasmic binding protein-like II"/>
    <property type="match status" value="1"/>
</dbReference>
<dbReference type="AlphaFoldDB" id="A0A8J3H0P5"/>
<dbReference type="InterPro" id="IPR006059">
    <property type="entry name" value="SBP"/>
</dbReference>
<gene>
    <name evidence="3" type="ORF">GCM10017056_44970</name>
</gene>
<evidence type="ECO:0000313" key="4">
    <source>
        <dbReference type="Proteomes" id="UP000626220"/>
    </source>
</evidence>
<dbReference type="Pfam" id="PF13416">
    <property type="entry name" value="SBP_bac_8"/>
    <property type="match status" value="1"/>
</dbReference>